<reference evidence="1" key="1">
    <citation type="submission" date="2019-10" db="EMBL/GenBank/DDBJ databases">
        <authorList>
            <person name="Soares A.E.R."/>
            <person name="Aleixo A."/>
            <person name="Schneider P."/>
            <person name="Miyaki C.Y."/>
            <person name="Schneider M.P."/>
            <person name="Mello C."/>
            <person name="Vasconcelos A.T.R."/>
        </authorList>
    </citation>
    <scope>NUCLEOTIDE SEQUENCE</scope>
    <source>
        <tissue evidence="1">Muscle</tissue>
    </source>
</reference>
<keyword evidence="2" id="KW-1185">Reference proteome</keyword>
<dbReference type="EMBL" id="WHWB01034535">
    <property type="protein sequence ID" value="KAJ7408505.1"/>
    <property type="molecule type" value="Genomic_DNA"/>
</dbReference>
<sequence>MSTRVRLPPGQEKQSKLGIKLRLEIGTKAQESFLPFHFSAGLHQQLTCRSLQGKHTNDEDKRDFLLGYERPFTEKLYSVFFVDPFQLKIFCDSGTGKTYRKVEEATTQTLRNPKEVKGGQPIFREVGQETREHIQMDHVLMWTVQCVIGGKRLRSAFLVQSYFSR</sequence>
<protein>
    <submittedName>
        <fullName evidence="1">Uncharacterized protein</fullName>
    </submittedName>
</protein>
<gene>
    <name evidence="1" type="ORF">WISP_120854</name>
</gene>
<name>A0ABQ9CYQ0_9PASS</name>
<dbReference type="Proteomes" id="UP001145742">
    <property type="component" value="Unassembled WGS sequence"/>
</dbReference>
<accession>A0ABQ9CYQ0</accession>
<comment type="caution">
    <text evidence="1">The sequence shown here is derived from an EMBL/GenBank/DDBJ whole genome shotgun (WGS) entry which is preliminary data.</text>
</comment>
<proteinExistence type="predicted"/>
<evidence type="ECO:0000313" key="2">
    <source>
        <dbReference type="Proteomes" id="UP001145742"/>
    </source>
</evidence>
<evidence type="ECO:0000313" key="1">
    <source>
        <dbReference type="EMBL" id="KAJ7408505.1"/>
    </source>
</evidence>
<organism evidence="1 2">
    <name type="scientific">Willisornis vidua</name>
    <name type="common">Xingu scale-backed antbird</name>
    <dbReference type="NCBI Taxonomy" id="1566151"/>
    <lineage>
        <taxon>Eukaryota</taxon>
        <taxon>Metazoa</taxon>
        <taxon>Chordata</taxon>
        <taxon>Craniata</taxon>
        <taxon>Vertebrata</taxon>
        <taxon>Euteleostomi</taxon>
        <taxon>Archelosauria</taxon>
        <taxon>Archosauria</taxon>
        <taxon>Dinosauria</taxon>
        <taxon>Saurischia</taxon>
        <taxon>Theropoda</taxon>
        <taxon>Coelurosauria</taxon>
        <taxon>Aves</taxon>
        <taxon>Neognathae</taxon>
        <taxon>Neoaves</taxon>
        <taxon>Telluraves</taxon>
        <taxon>Australaves</taxon>
        <taxon>Passeriformes</taxon>
        <taxon>Thamnophilidae</taxon>
        <taxon>Willisornis</taxon>
    </lineage>
</organism>